<dbReference type="GO" id="GO:0006777">
    <property type="term" value="P:Mo-molybdopterin cofactor biosynthetic process"/>
    <property type="evidence" value="ECO:0007669"/>
    <property type="project" value="UniProtKB-KW"/>
</dbReference>
<dbReference type="Pfam" id="PF00994">
    <property type="entry name" value="MoCF_biosynth"/>
    <property type="match status" value="1"/>
</dbReference>
<dbReference type="InterPro" id="IPR008284">
    <property type="entry name" value="MoCF_biosynth_CS"/>
</dbReference>
<accession>A0A8J6N8K4</accession>
<evidence type="ECO:0000256" key="2">
    <source>
        <dbReference type="ARBA" id="ARBA00012509"/>
    </source>
</evidence>
<evidence type="ECO:0000256" key="3">
    <source>
        <dbReference type="ARBA" id="ARBA00013491"/>
    </source>
</evidence>
<dbReference type="AlphaFoldDB" id="A0A8J6N8K4"/>
<dbReference type="CDD" id="cd00886">
    <property type="entry name" value="MogA_MoaB"/>
    <property type="match status" value="1"/>
</dbReference>
<dbReference type="Gene3D" id="3.40.980.10">
    <property type="entry name" value="MoaB/Mog-like domain"/>
    <property type="match status" value="1"/>
</dbReference>
<dbReference type="InterPro" id="IPR036425">
    <property type="entry name" value="MoaB/Mog-like_dom_sf"/>
</dbReference>
<dbReference type="Proteomes" id="UP000599024">
    <property type="component" value="Unassembled WGS sequence"/>
</dbReference>
<dbReference type="SUPFAM" id="SSF53218">
    <property type="entry name" value="Molybdenum cofactor biosynthesis proteins"/>
    <property type="match status" value="1"/>
</dbReference>
<protein>
    <recommendedName>
        <fullName evidence="3">Molybdopterin adenylyltransferase</fullName>
        <ecNumber evidence="2">2.7.7.75</ecNumber>
    </recommendedName>
</protein>
<dbReference type="UniPathway" id="UPA00344"/>
<dbReference type="EMBL" id="JACNLK010000055">
    <property type="protein sequence ID" value="MBC8208829.1"/>
    <property type="molecule type" value="Genomic_DNA"/>
</dbReference>
<comment type="caution">
    <text evidence="8">The sequence shown here is derived from an EMBL/GenBank/DDBJ whole genome shotgun (WGS) entry which is preliminary data.</text>
</comment>
<evidence type="ECO:0000259" key="7">
    <source>
        <dbReference type="SMART" id="SM00852"/>
    </source>
</evidence>
<organism evidence="8 9">
    <name type="scientific">Candidatus Desulfatifera sulfidica</name>
    <dbReference type="NCBI Taxonomy" id="2841691"/>
    <lineage>
        <taxon>Bacteria</taxon>
        <taxon>Pseudomonadati</taxon>
        <taxon>Thermodesulfobacteriota</taxon>
        <taxon>Desulfobulbia</taxon>
        <taxon>Desulfobulbales</taxon>
        <taxon>Desulfobulbaceae</taxon>
        <taxon>Candidatus Desulfatifera</taxon>
    </lineage>
</organism>
<dbReference type="PANTHER" id="PTHR43764">
    <property type="entry name" value="MOLYBDENUM COFACTOR BIOSYNTHESIS"/>
    <property type="match status" value="1"/>
</dbReference>
<dbReference type="EC" id="2.7.7.75" evidence="2"/>
<dbReference type="SMART" id="SM00852">
    <property type="entry name" value="MoCF_biosynth"/>
    <property type="match status" value="1"/>
</dbReference>
<comment type="pathway">
    <text evidence="1">Cofactor biosynthesis; molybdopterin biosynthesis.</text>
</comment>
<dbReference type="InterPro" id="IPR051920">
    <property type="entry name" value="MPT_Adenylyltrnsfr/MoaC-Rel"/>
</dbReference>
<dbReference type="PROSITE" id="PS01078">
    <property type="entry name" value="MOCF_BIOSYNTHESIS_1"/>
    <property type="match status" value="1"/>
</dbReference>
<evidence type="ECO:0000256" key="5">
    <source>
        <dbReference type="ARBA" id="ARBA00051131"/>
    </source>
</evidence>
<keyword evidence="4" id="KW-0501">Molybdenum cofactor biosynthesis</keyword>
<dbReference type="InterPro" id="IPR001453">
    <property type="entry name" value="MoaB/Mog_dom"/>
</dbReference>
<dbReference type="PANTHER" id="PTHR43764:SF1">
    <property type="entry name" value="MOLYBDOPTERIN MOLYBDOTRANSFERASE"/>
    <property type="match status" value="1"/>
</dbReference>
<dbReference type="NCBIfam" id="TIGR00177">
    <property type="entry name" value="molyb_syn"/>
    <property type="match status" value="1"/>
</dbReference>
<evidence type="ECO:0000313" key="9">
    <source>
        <dbReference type="Proteomes" id="UP000599024"/>
    </source>
</evidence>
<evidence type="ECO:0000256" key="4">
    <source>
        <dbReference type="ARBA" id="ARBA00023150"/>
    </source>
</evidence>
<gene>
    <name evidence="8" type="ORF">H8E79_06645</name>
</gene>
<name>A0A8J6N8K4_9BACT</name>
<reference evidence="8 9" key="1">
    <citation type="submission" date="2020-08" db="EMBL/GenBank/DDBJ databases">
        <title>Bridging the membrane lipid divide: bacteria of the FCB group superphylum have the potential to synthesize archaeal ether lipids.</title>
        <authorList>
            <person name="Villanueva L."/>
            <person name="Von Meijenfeldt F.A.B."/>
            <person name="Westbye A.B."/>
            <person name="Yadav S."/>
            <person name="Hopmans E.C."/>
            <person name="Dutilh B.E."/>
            <person name="Sinninghe Damste J.S."/>
        </authorList>
    </citation>
    <scope>NUCLEOTIDE SEQUENCE [LARGE SCALE GENOMIC DNA]</scope>
    <source>
        <strain evidence="8">NIOZ-UU81</strain>
    </source>
</reference>
<sequence>MSAKPEQFTCAVLTMSDKGACGQREDLSGPMLQKLLGSLGYRVVVSGIVADVVEEIRSTLCNWADHKQVDLIVTTGGTGLSPSDVTPEAMREVIDREVPGMAEAMRAASLQKTSRAVLSRGLAGIRGKCLIINLPGSERAARENIEVLLDVLPHALDKMKGGTDDCGG</sequence>
<dbReference type="GO" id="GO:0061598">
    <property type="term" value="F:molybdopterin adenylyltransferase activity"/>
    <property type="evidence" value="ECO:0007669"/>
    <property type="project" value="UniProtKB-EC"/>
</dbReference>
<evidence type="ECO:0000313" key="8">
    <source>
        <dbReference type="EMBL" id="MBC8208829.1"/>
    </source>
</evidence>
<evidence type="ECO:0000256" key="1">
    <source>
        <dbReference type="ARBA" id="ARBA00005046"/>
    </source>
</evidence>
<comment type="catalytic activity">
    <reaction evidence="5">
        <text>molybdopterin + ATP + H(+) = adenylyl-molybdopterin + diphosphate</text>
        <dbReference type="Rhea" id="RHEA:31331"/>
        <dbReference type="ChEBI" id="CHEBI:15378"/>
        <dbReference type="ChEBI" id="CHEBI:30616"/>
        <dbReference type="ChEBI" id="CHEBI:33019"/>
        <dbReference type="ChEBI" id="CHEBI:58698"/>
        <dbReference type="ChEBI" id="CHEBI:62727"/>
        <dbReference type="EC" id="2.7.7.75"/>
    </reaction>
</comment>
<comment type="function">
    <text evidence="6">Catalyzes the adenylation of molybdopterin as part of the biosynthesis of the molybdenum-cofactor.</text>
</comment>
<evidence type="ECO:0000256" key="6">
    <source>
        <dbReference type="ARBA" id="ARBA00058212"/>
    </source>
</evidence>
<feature type="domain" description="MoaB/Mog" evidence="7">
    <location>
        <begin position="11"/>
        <end position="155"/>
    </location>
</feature>
<proteinExistence type="predicted"/>